<reference evidence="1" key="1">
    <citation type="submission" date="2024-07" db="EMBL/GenBank/DDBJ databases">
        <authorList>
            <person name="Yu S.T."/>
        </authorList>
    </citation>
    <scope>NUCLEOTIDE SEQUENCE</scope>
    <source>
        <strain evidence="1">R41</strain>
    </source>
</reference>
<protein>
    <submittedName>
        <fullName evidence="1">Uncharacterized protein</fullName>
    </submittedName>
</protein>
<dbReference type="RefSeq" id="WP_369248731.1">
    <property type="nucleotide sequence ID" value="NZ_CP163443.1"/>
</dbReference>
<name>A0AB39RK79_9ACTN</name>
<proteinExistence type="predicted"/>
<accession>A0AB39RK79</accession>
<gene>
    <name evidence="1" type="ORF">AB5J53_29985</name>
</gene>
<dbReference type="AlphaFoldDB" id="A0AB39RK79"/>
<evidence type="ECO:0000313" key="1">
    <source>
        <dbReference type="EMBL" id="XDQ55592.1"/>
    </source>
</evidence>
<sequence length="106" mass="11275">MTTHAMTLPGNGLPGGGSCRGTDCKVVILANDVLEGDTLNAWHAAIKAGPEAMDAHLATYNARFKDAHAVSCEFSMLPPSVHVAYDHSYDSLVGELETANSSRFNR</sequence>
<dbReference type="EMBL" id="CP163443">
    <property type="protein sequence ID" value="XDQ55592.1"/>
    <property type="molecule type" value="Genomic_DNA"/>
</dbReference>
<organism evidence="1">
    <name type="scientific">Streptomyces sp. R41</name>
    <dbReference type="NCBI Taxonomy" id="3238632"/>
    <lineage>
        <taxon>Bacteria</taxon>
        <taxon>Bacillati</taxon>
        <taxon>Actinomycetota</taxon>
        <taxon>Actinomycetes</taxon>
        <taxon>Kitasatosporales</taxon>
        <taxon>Streptomycetaceae</taxon>
        <taxon>Streptomyces</taxon>
    </lineage>
</organism>